<keyword evidence="3" id="KW-1185">Reference proteome</keyword>
<gene>
    <name evidence="2" type="ORF">KQ657_003921</name>
</gene>
<feature type="compositionally biased region" description="Acidic residues" evidence="1">
    <location>
        <begin position="1"/>
        <end position="11"/>
    </location>
</feature>
<comment type="caution">
    <text evidence="2">The sequence shown here is derived from an EMBL/GenBank/DDBJ whole genome shotgun (WGS) entry which is preliminary data.</text>
</comment>
<evidence type="ECO:0000313" key="3">
    <source>
        <dbReference type="Proteomes" id="UP000790833"/>
    </source>
</evidence>
<feature type="region of interest" description="Disordered" evidence="1">
    <location>
        <begin position="1"/>
        <end position="63"/>
    </location>
</feature>
<feature type="compositionally biased region" description="Acidic residues" evidence="1">
    <location>
        <begin position="19"/>
        <end position="29"/>
    </location>
</feature>
<dbReference type="Proteomes" id="UP000790833">
    <property type="component" value="Unassembled WGS sequence"/>
</dbReference>
<dbReference type="GeneID" id="66117295"/>
<evidence type="ECO:0000256" key="1">
    <source>
        <dbReference type="SAM" id="MobiDB-lite"/>
    </source>
</evidence>
<evidence type="ECO:0000313" key="2">
    <source>
        <dbReference type="EMBL" id="KAG7191264.1"/>
    </source>
</evidence>
<feature type="compositionally biased region" description="Basic and acidic residues" evidence="1">
    <location>
        <begin position="30"/>
        <end position="44"/>
    </location>
</feature>
<sequence>MQAVELDSEEERDSKVDDNSDAEIDSEMELDSKADDVSDAKAELESEMVLDSETELDSDEEDSEVSGINAITVCSPFIVVTTVVE</sequence>
<feature type="compositionally biased region" description="Acidic residues" evidence="1">
    <location>
        <begin position="45"/>
        <end position="63"/>
    </location>
</feature>
<dbReference type="EMBL" id="JAHMUF010000040">
    <property type="protein sequence ID" value="KAG7191264.1"/>
    <property type="molecule type" value="Genomic_DNA"/>
</dbReference>
<protein>
    <submittedName>
        <fullName evidence="2">Uncharacterized protein</fullName>
    </submittedName>
</protein>
<organism evidence="2 3">
    <name type="scientific">Scheffersomyces spartinae</name>
    <dbReference type="NCBI Taxonomy" id="45513"/>
    <lineage>
        <taxon>Eukaryota</taxon>
        <taxon>Fungi</taxon>
        <taxon>Dikarya</taxon>
        <taxon>Ascomycota</taxon>
        <taxon>Saccharomycotina</taxon>
        <taxon>Pichiomycetes</taxon>
        <taxon>Debaryomycetaceae</taxon>
        <taxon>Scheffersomyces</taxon>
    </lineage>
</organism>
<reference evidence="2" key="1">
    <citation type="submission" date="2021-03" db="EMBL/GenBank/DDBJ databases">
        <authorList>
            <person name="Palmer J.M."/>
        </authorList>
    </citation>
    <scope>NUCLEOTIDE SEQUENCE</scope>
    <source>
        <strain evidence="2">ARV_011</strain>
    </source>
</reference>
<dbReference type="RefSeq" id="XP_043046819.1">
    <property type="nucleotide sequence ID" value="XM_043194615.1"/>
</dbReference>
<name>A0A9P7V4U8_9ASCO</name>
<proteinExistence type="predicted"/>
<dbReference type="AlphaFoldDB" id="A0A9P7V4U8"/>
<accession>A0A9P7V4U8</accession>